<feature type="compositionally biased region" description="Basic and acidic residues" evidence="1">
    <location>
        <begin position="58"/>
        <end position="70"/>
    </location>
</feature>
<gene>
    <name evidence="3" type="primary">LOC104941299</name>
</gene>
<dbReference type="OrthoDB" id="9908060at2759"/>
<dbReference type="AlphaFoldDB" id="A0A6I9MSC3"/>
<dbReference type="Proteomes" id="UP000504611">
    <property type="component" value="Unplaced"/>
</dbReference>
<proteinExistence type="predicted"/>
<reference evidence="3" key="1">
    <citation type="submission" date="2025-08" db="UniProtKB">
        <authorList>
            <consortium name="RefSeq"/>
        </authorList>
    </citation>
    <scope>IDENTIFICATION</scope>
    <source>
        <tissue evidence="3">Muscle</tissue>
    </source>
</reference>
<name>A0A6I9MSC3_9TELE</name>
<accession>A0A6I9MSC3</accession>
<sequence>MADFLEDTTLPVEEREFRKTITLIGDNTRDRGNPLLWPFQCLSWDHRRGQANNSSNGRQRDHTGSKEEGIPLKTISLSAGPQMDGGDS</sequence>
<protein>
    <submittedName>
        <fullName evidence="3">Uncharacterized protein isoform X3</fullName>
    </submittedName>
</protein>
<organism evidence="2 3">
    <name type="scientific">Notothenia coriiceps</name>
    <name type="common">black rockcod</name>
    <dbReference type="NCBI Taxonomy" id="8208"/>
    <lineage>
        <taxon>Eukaryota</taxon>
        <taxon>Metazoa</taxon>
        <taxon>Chordata</taxon>
        <taxon>Craniata</taxon>
        <taxon>Vertebrata</taxon>
        <taxon>Euteleostomi</taxon>
        <taxon>Actinopterygii</taxon>
        <taxon>Neopterygii</taxon>
        <taxon>Teleostei</taxon>
        <taxon>Neoteleostei</taxon>
        <taxon>Acanthomorphata</taxon>
        <taxon>Eupercaria</taxon>
        <taxon>Perciformes</taxon>
        <taxon>Notothenioidei</taxon>
        <taxon>Nototheniidae</taxon>
        <taxon>Notothenia</taxon>
    </lineage>
</organism>
<feature type="region of interest" description="Disordered" evidence="1">
    <location>
        <begin position="47"/>
        <end position="88"/>
    </location>
</feature>
<dbReference type="GeneID" id="104941299"/>
<dbReference type="RefSeq" id="XP_010764686.1">
    <property type="nucleotide sequence ID" value="XM_010766384.1"/>
</dbReference>
<evidence type="ECO:0000256" key="1">
    <source>
        <dbReference type="SAM" id="MobiDB-lite"/>
    </source>
</evidence>
<evidence type="ECO:0000313" key="3">
    <source>
        <dbReference type="RefSeq" id="XP_010764686.1"/>
    </source>
</evidence>
<keyword evidence="2" id="KW-1185">Reference proteome</keyword>
<evidence type="ECO:0000313" key="2">
    <source>
        <dbReference type="Proteomes" id="UP000504611"/>
    </source>
</evidence>